<dbReference type="SUPFAM" id="SSF51445">
    <property type="entry name" value="(Trans)glycosidases"/>
    <property type="match status" value="1"/>
</dbReference>
<dbReference type="PANTHER" id="PTHR16631">
    <property type="entry name" value="GLUCAN 1,3-BETA-GLUCOSIDASE"/>
    <property type="match status" value="1"/>
</dbReference>
<evidence type="ECO:0000256" key="3">
    <source>
        <dbReference type="ARBA" id="ARBA00022801"/>
    </source>
</evidence>
<dbReference type="EMBL" id="WESC01000004">
    <property type="protein sequence ID" value="KAB7741199.1"/>
    <property type="molecule type" value="Genomic_DNA"/>
</dbReference>
<evidence type="ECO:0000256" key="1">
    <source>
        <dbReference type="ARBA" id="ARBA00004236"/>
    </source>
</evidence>
<gene>
    <name evidence="13" type="ORF">F2P47_05485</name>
</gene>
<evidence type="ECO:0000256" key="9">
    <source>
        <dbReference type="ARBA" id="ARBA00037649"/>
    </source>
</evidence>
<evidence type="ECO:0000256" key="7">
    <source>
        <dbReference type="ARBA" id="ARBA00023316"/>
    </source>
</evidence>
<dbReference type="GO" id="GO:0000272">
    <property type="term" value="P:polysaccharide catabolic process"/>
    <property type="evidence" value="ECO:0007669"/>
    <property type="project" value="UniProtKB-KW"/>
</dbReference>
<comment type="caution">
    <text evidence="13">The sequence shown here is derived from an EMBL/GenBank/DDBJ whole genome shotgun (WGS) entry which is preliminary data.</text>
</comment>
<dbReference type="PANTHER" id="PTHR16631:SF17">
    <property type="entry name" value="GLUCAN ENDO-1,3-BETA-GLUCOSIDASE BTGC"/>
    <property type="match status" value="1"/>
</dbReference>
<accession>A0A6N6VK81</accession>
<dbReference type="RefSeq" id="WP_152215171.1">
    <property type="nucleotide sequence ID" value="NZ_JBAQYD010000348.1"/>
</dbReference>
<dbReference type="GO" id="GO:0016787">
    <property type="term" value="F:hydrolase activity"/>
    <property type="evidence" value="ECO:0007669"/>
    <property type="project" value="UniProtKB-KW"/>
</dbReference>
<reference evidence="13 14" key="1">
    <citation type="submission" date="2019-09" db="EMBL/GenBank/DDBJ databases">
        <title>Parvibaculum sedimenti sp. nov., isolated from sediment.</title>
        <authorList>
            <person name="Wang Y."/>
        </authorList>
    </citation>
    <scope>NUCLEOTIDE SEQUENCE [LARGE SCALE GENOMIC DNA]</scope>
    <source>
        <strain evidence="13 14">HXT-9</strain>
    </source>
</reference>
<dbReference type="InterPro" id="IPR050732">
    <property type="entry name" value="Beta-glucan_modifiers"/>
</dbReference>
<evidence type="ECO:0000256" key="5">
    <source>
        <dbReference type="ARBA" id="ARBA00023180"/>
    </source>
</evidence>
<evidence type="ECO:0000256" key="10">
    <source>
        <dbReference type="ARBA" id="ARBA00042373"/>
    </source>
</evidence>
<dbReference type="GO" id="GO:0071555">
    <property type="term" value="P:cell wall organization"/>
    <property type="evidence" value="ECO:0007669"/>
    <property type="project" value="UniProtKB-KW"/>
</dbReference>
<dbReference type="AlphaFoldDB" id="A0A6N6VK81"/>
<evidence type="ECO:0000313" key="14">
    <source>
        <dbReference type="Proteomes" id="UP000468901"/>
    </source>
</evidence>
<sequence>MRTLIAVIILSFVSSAGFAAEPCEPRAKAAPALHRLEAAMAKDRFVTYTPTSLKVVEGEVKPANAESIRADLKALRPYFDGLITYTARDGGELIPGIAEELGYKAVIIGIWTPGDPDELRNALALARRYPKLVVGLSLGNEIVFGKRGTWAELARYVKLTRERVPDLPITVSEPFAQFLGSDASDARDSLDFLLVNVHPIFESWFKTAGPENWADFDVKIVDKLAGAFCGPILIKETGLPTGPADMGYDEAKQAAFWRALERQMPPSKAHAFSYFAAFDAPWRTGDFNPVAGSHPEEAFWGLFTEARAPKPAIQGLKKLP</sequence>
<keyword evidence="5" id="KW-0325">Glycoprotein</keyword>
<keyword evidence="12" id="KW-0732">Signal</keyword>
<keyword evidence="3" id="KW-0378">Hydrolase</keyword>
<protein>
    <recommendedName>
        <fullName evidence="11">Endo-1,3-beta-glucanase btgC</fullName>
    </recommendedName>
    <alternativeName>
        <fullName evidence="10">Laminarinase btgC</fullName>
    </alternativeName>
</protein>
<evidence type="ECO:0000256" key="11">
    <source>
        <dbReference type="ARBA" id="ARBA00043078"/>
    </source>
</evidence>
<proteinExistence type="predicted"/>
<keyword evidence="7" id="KW-0961">Cell wall biogenesis/degradation</keyword>
<evidence type="ECO:0000256" key="4">
    <source>
        <dbReference type="ARBA" id="ARBA00023136"/>
    </source>
</evidence>
<keyword evidence="4" id="KW-0472">Membrane</keyword>
<name>A0A6N6VK81_9HYPH</name>
<dbReference type="InterPro" id="IPR017853">
    <property type="entry name" value="GH"/>
</dbReference>
<keyword evidence="8" id="KW-0624">Polysaccharide degradation</keyword>
<keyword evidence="2" id="KW-1003">Cell membrane</keyword>
<evidence type="ECO:0000313" key="13">
    <source>
        <dbReference type="EMBL" id="KAB7741199.1"/>
    </source>
</evidence>
<comment type="function">
    <text evidence="9">Glucanases play a role in cell expansion during growth, in cell-cell fusion during mating, and in spore release during sporulation. This enzyme may be involved in beta-glucan degradation. Active on laminarin and lichenan.</text>
</comment>
<evidence type="ECO:0000256" key="12">
    <source>
        <dbReference type="SAM" id="SignalP"/>
    </source>
</evidence>
<keyword evidence="14" id="KW-1185">Reference proteome</keyword>
<evidence type="ECO:0000256" key="2">
    <source>
        <dbReference type="ARBA" id="ARBA00022475"/>
    </source>
</evidence>
<comment type="subcellular location">
    <subcellularLocation>
        <location evidence="1">Cell membrane</location>
    </subcellularLocation>
</comment>
<dbReference type="Proteomes" id="UP000468901">
    <property type="component" value="Unassembled WGS sequence"/>
</dbReference>
<evidence type="ECO:0000256" key="8">
    <source>
        <dbReference type="ARBA" id="ARBA00023326"/>
    </source>
</evidence>
<organism evidence="13 14">
    <name type="scientific">Parvibaculum sedimenti</name>
    <dbReference type="NCBI Taxonomy" id="2608632"/>
    <lineage>
        <taxon>Bacteria</taxon>
        <taxon>Pseudomonadati</taxon>
        <taxon>Pseudomonadota</taxon>
        <taxon>Alphaproteobacteria</taxon>
        <taxon>Hyphomicrobiales</taxon>
        <taxon>Parvibaculaceae</taxon>
        <taxon>Parvibaculum</taxon>
    </lineage>
</organism>
<feature type="signal peptide" evidence="12">
    <location>
        <begin position="1"/>
        <end position="19"/>
    </location>
</feature>
<keyword evidence="6" id="KW-0119">Carbohydrate metabolism</keyword>
<dbReference type="GO" id="GO:0005886">
    <property type="term" value="C:plasma membrane"/>
    <property type="evidence" value="ECO:0007669"/>
    <property type="project" value="UniProtKB-SubCell"/>
</dbReference>
<evidence type="ECO:0000256" key="6">
    <source>
        <dbReference type="ARBA" id="ARBA00023277"/>
    </source>
</evidence>
<dbReference type="Gene3D" id="3.20.20.80">
    <property type="entry name" value="Glycosidases"/>
    <property type="match status" value="1"/>
</dbReference>
<feature type="chain" id="PRO_5026649831" description="Endo-1,3-beta-glucanase btgC" evidence="12">
    <location>
        <begin position="20"/>
        <end position="320"/>
    </location>
</feature>